<feature type="signal peptide" evidence="1">
    <location>
        <begin position="1"/>
        <end position="19"/>
    </location>
</feature>
<name>A0A4D5RCU4_IXOSC</name>
<dbReference type="AlphaFoldDB" id="A0A4D5RCU4"/>
<protein>
    <submittedName>
        <fullName evidence="2">Putative secreted protein</fullName>
    </submittedName>
</protein>
<proteinExistence type="predicted"/>
<sequence>MSSLLFLLGHLFLFVPLSPDPTEKSPADLPTLSPRIPCCFIRYIAVGFFFFGFKIKGSASFCYFCLFVRPQENKYDAVNDGRPDTSSRFWFLCERIHVPWVSAKARMAPDGEKLETNSPKMR</sequence>
<organism evidence="2">
    <name type="scientific">Ixodes scapularis</name>
    <name type="common">Black-legged tick</name>
    <name type="synonym">Deer tick</name>
    <dbReference type="NCBI Taxonomy" id="6945"/>
    <lineage>
        <taxon>Eukaryota</taxon>
        <taxon>Metazoa</taxon>
        <taxon>Ecdysozoa</taxon>
        <taxon>Arthropoda</taxon>
        <taxon>Chelicerata</taxon>
        <taxon>Arachnida</taxon>
        <taxon>Acari</taxon>
        <taxon>Parasitiformes</taxon>
        <taxon>Ixodida</taxon>
        <taxon>Ixodoidea</taxon>
        <taxon>Ixodidae</taxon>
        <taxon>Ixodinae</taxon>
        <taxon>Ixodes</taxon>
    </lineage>
</organism>
<evidence type="ECO:0000256" key="1">
    <source>
        <dbReference type="SAM" id="SignalP"/>
    </source>
</evidence>
<reference evidence="2" key="1">
    <citation type="submission" date="2019-04" db="EMBL/GenBank/DDBJ databases">
        <title>An insight into the mialome of Ixodes scapularis.</title>
        <authorList>
            <person name="Ribeiro J.M."/>
            <person name="Mather T.N."/>
            <person name="Karim S."/>
        </authorList>
    </citation>
    <scope>NUCLEOTIDE SEQUENCE</scope>
</reference>
<dbReference type="EMBL" id="GHJT01000795">
    <property type="protein sequence ID" value="MOY34766.1"/>
    <property type="molecule type" value="Transcribed_RNA"/>
</dbReference>
<feature type="chain" id="PRO_5020026730" evidence="1">
    <location>
        <begin position="20"/>
        <end position="122"/>
    </location>
</feature>
<evidence type="ECO:0000313" key="2">
    <source>
        <dbReference type="EMBL" id="MOY34766.1"/>
    </source>
</evidence>
<accession>A0A4D5RCU4</accession>
<keyword evidence="1" id="KW-0732">Signal</keyword>